<dbReference type="AlphaFoldDB" id="A0A8R7TXM2"/>
<evidence type="ECO:0000256" key="4">
    <source>
        <dbReference type="PROSITE-ProRule" id="PRU00023"/>
    </source>
</evidence>
<dbReference type="EnsemblPlants" id="TuG1812G0300003660.01.T01">
    <property type="protein sequence ID" value="TuG1812G0300003660.01.T01"/>
    <property type="gene ID" value="TuG1812G0300003660.01"/>
</dbReference>
<dbReference type="SUPFAM" id="SSF48403">
    <property type="entry name" value="Ankyrin repeat"/>
    <property type="match status" value="1"/>
</dbReference>
<feature type="repeat" description="ANK" evidence="4">
    <location>
        <begin position="107"/>
        <end position="139"/>
    </location>
</feature>
<sequence length="420" mass="47287">MLQLQRFLAHARATNIIAPDRTPKETLVKYYGICDRLSAVLQKDSVPCFLRIFEKYRESFISGFVIIPQTLDLIILENALRCANVVLEGKSPKLCGVRANPNYMTSFGYFPLHQAAESFSADMVELLFRYGASANQRTSGNKVIEGLLPLHVAIENTCQHKYLEDNLLVDENYRKGNVEYIYKLIHLLCLPEMKIFLDTTRSLAAHTDNVVDELWNYIKQGKLVPAAILLLAAQRQYRNLNGFDIIKARIEDSMCGLGSGKNAKAKKQLKEMKLHLINALVLVRIILKAGEALEAYIQTHSEASHEEVLGEVSAVLLNCDVGPSGKEICIEDLDCCPYDCGEPAGMLHEHGNTGLTKAATGSPTLEVKEKSVRIFELEFLSIFLFLILLHADYQFFYEFVFSVLISFCCLHLVLEMLKML</sequence>
<dbReference type="PROSITE" id="PS50297">
    <property type="entry name" value="ANK_REP_REGION"/>
    <property type="match status" value="1"/>
</dbReference>
<evidence type="ECO:0000256" key="1">
    <source>
        <dbReference type="ARBA" id="ARBA00005949"/>
    </source>
</evidence>
<keyword evidence="5" id="KW-0812">Transmembrane</keyword>
<evidence type="ECO:0000313" key="7">
    <source>
        <dbReference type="Proteomes" id="UP000015106"/>
    </source>
</evidence>
<dbReference type="PANTHER" id="PTHR24136:SF49">
    <property type="entry name" value="OS05G0124600 PROTEIN"/>
    <property type="match status" value="1"/>
</dbReference>
<dbReference type="InterPro" id="IPR051573">
    <property type="entry name" value="Ankyrin-SOCS_box_domain"/>
</dbReference>
<reference evidence="7" key="1">
    <citation type="journal article" date="2013" name="Nature">
        <title>Draft genome of the wheat A-genome progenitor Triticum urartu.</title>
        <authorList>
            <person name="Ling H.Q."/>
            <person name="Zhao S."/>
            <person name="Liu D."/>
            <person name="Wang J."/>
            <person name="Sun H."/>
            <person name="Zhang C."/>
            <person name="Fan H."/>
            <person name="Li D."/>
            <person name="Dong L."/>
            <person name="Tao Y."/>
            <person name="Gao C."/>
            <person name="Wu H."/>
            <person name="Li Y."/>
            <person name="Cui Y."/>
            <person name="Guo X."/>
            <person name="Zheng S."/>
            <person name="Wang B."/>
            <person name="Yu K."/>
            <person name="Liang Q."/>
            <person name="Yang W."/>
            <person name="Lou X."/>
            <person name="Chen J."/>
            <person name="Feng M."/>
            <person name="Jian J."/>
            <person name="Zhang X."/>
            <person name="Luo G."/>
            <person name="Jiang Y."/>
            <person name="Liu J."/>
            <person name="Wang Z."/>
            <person name="Sha Y."/>
            <person name="Zhang B."/>
            <person name="Wu H."/>
            <person name="Tang D."/>
            <person name="Shen Q."/>
            <person name="Xue P."/>
            <person name="Zou S."/>
            <person name="Wang X."/>
            <person name="Liu X."/>
            <person name="Wang F."/>
            <person name="Yang Y."/>
            <person name="An X."/>
            <person name="Dong Z."/>
            <person name="Zhang K."/>
            <person name="Zhang X."/>
            <person name="Luo M.C."/>
            <person name="Dvorak J."/>
            <person name="Tong Y."/>
            <person name="Wang J."/>
            <person name="Yang H."/>
            <person name="Li Z."/>
            <person name="Wang D."/>
            <person name="Zhang A."/>
            <person name="Wang J."/>
        </authorList>
    </citation>
    <scope>NUCLEOTIDE SEQUENCE</scope>
    <source>
        <strain evidence="7">cv. G1812</strain>
    </source>
</reference>
<dbReference type="GO" id="GO:0016567">
    <property type="term" value="P:protein ubiquitination"/>
    <property type="evidence" value="ECO:0007669"/>
    <property type="project" value="TreeGrafter"/>
</dbReference>
<dbReference type="Pfam" id="PF00023">
    <property type="entry name" value="Ank"/>
    <property type="match status" value="1"/>
</dbReference>
<evidence type="ECO:0000256" key="2">
    <source>
        <dbReference type="ARBA" id="ARBA00022737"/>
    </source>
</evidence>
<dbReference type="PANTHER" id="PTHR24136">
    <property type="entry name" value="SOWAH (DROSOPHILA) HOMOLOG"/>
    <property type="match status" value="1"/>
</dbReference>
<reference evidence="6" key="3">
    <citation type="submission" date="2022-06" db="UniProtKB">
        <authorList>
            <consortium name="EnsemblPlants"/>
        </authorList>
    </citation>
    <scope>IDENTIFICATION</scope>
</reference>
<accession>A0A8R7TXM2</accession>
<keyword evidence="5" id="KW-1133">Transmembrane helix</keyword>
<dbReference type="PROSITE" id="PS50088">
    <property type="entry name" value="ANK_REPEAT"/>
    <property type="match status" value="1"/>
</dbReference>
<feature type="transmembrane region" description="Helical" evidence="5">
    <location>
        <begin position="395"/>
        <end position="414"/>
    </location>
</feature>
<proteinExistence type="inferred from homology"/>
<dbReference type="InterPro" id="IPR002110">
    <property type="entry name" value="Ankyrin_rpt"/>
</dbReference>
<keyword evidence="2" id="KW-0677">Repeat</keyword>
<reference evidence="6" key="2">
    <citation type="submission" date="2018-03" db="EMBL/GenBank/DDBJ databases">
        <title>The Triticum urartu genome reveals the dynamic nature of wheat genome evolution.</title>
        <authorList>
            <person name="Ling H."/>
            <person name="Ma B."/>
            <person name="Shi X."/>
            <person name="Liu H."/>
            <person name="Dong L."/>
            <person name="Sun H."/>
            <person name="Cao Y."/>
            <person name="Gao Q."/>
            <person name="Zheng S."/>
            <person name="Li Y."/>
            <person name="Yu Y."/>
            <person name="Du H."/>
            <person name="Qi M."/>
            <person name="Li Y."/>
            <person name="Yu H."/>
            <person name="Cui Y."/>
            <person name="Wang N."/>
            <person name="Chen C."/>
            <person name="Wu H."/>
            <person name="Zhao Y."/>
            <person name="Zhang J."/>
            <person name="Li Y."/>
            <person name="Zhou W."/>
            <person name="Zhang B."/>
            <person name="Hu W."/>
            <person name="Eijk M."/>
            <person name="Tang J."/>
            <person name="Witsenboer H."/>
            <person name="Zhao S."/>
            <person name="Li Z."/>
            <person name="Zhang A."/>
            <person name="Wang D."/>
            <person name="Liang C."/>
        </authorList>
    </citation>
    <scope>NUCLEOTIDE SEQUENCE [LARGE SCALE GENOMIC DNA]</scope>
    <source>
        <strain evidence="6">cv. G1812</strain>
    </source>
</reference>
<evidence type="ECO:0000313" key="6">
    <source>
        <dbReference type="EnsemblPlants" id="TuG1812G0300003660.01.T01"/>
    </source>
</evidence>
<keyword evidence="5" id="KW-0472">Membrane</keyword>
<protein>
    <submittedName>
        <fullName evidence="6">Uncharacterized protein</fullName>
    </submittedName>
</protein>
<dbReference type="Gene3D" id="1.25.40.20">
    <property type="entry name" value="Ankyrin repeat-containing domain"/>
    <property type="match status" value="1"/>
</dbReference>
<dbReference type="Gramene" id="TuG1812G0300003660.01.T01">
    <property type="protein sequence ID" value="TuG1812G0300003660.01.T01"/>
    <property type="gene ID" value="TuG1812G0300003660.01"/>
</dbReference>
<evidence type="ECO:0000256" key="5">
    <source>
        <dbReference type="SAM" id="Phobius"/>
    </source>
</evidence>
<keyword evidence="3 4" id="KW-0040">ANK repeat</keyword>
<evidence type="ECO:0000256" key="3">
    <source>
        <dbReference type="ARBA" id="ARBA00023043"/>
    </source>
</evidence>
<dbReference type="InterPro" id="IPR036770">
    <property type="entry name" value="Ankyrin_rpt-contain_sf"/>
</dbReference>
<name>A0A8R7TXM2_TRIUA</name>
<organism evidence="6 7">
    <name type="scientific">Triticum urartu</name>
    <name type="common">Red wild einkorn</name>
    <name type="synonym">Crithodium urartu</name>
    <dbReference type="NCBI Taxonomy" id="4572"/>
    <lineage>
        <taxon>Eukaryota</taxon>
        <taxon>Viridiplantae</taxon>
        <taxon>Streptophyta</taxon>
        <taxon>Embryophyta</taxon>
        <taxon>Tracheophyta</taxon>
        <taxon>Spermatophyta</taxon>
        <taxon>Magnoliopsida</taxon>
        <taxon>Liliopsida</taxon>
        <taxon>Poales</taxon>
        <taxon>Poaceae</taxon>
        <taxon>BOP clade</taxon>
        <taxon>Pooideae</taxon>
        <taxon>Triticodae</taxon>
        <taxon>Triticeae</taxon>
        <taxon>Triticinae</taxon>
        <taxon>Triticum</taxon>
    </lineage>
</organism>
<keyword evidence="7" id="KW-1185">Reference proteome</keyword>
<dbReference type="Proteomes" id="UP000015106">
    <property type="component" value="Chromosome 3"/>
</dbReference>
<comment type="similarity">
    <text evidence="1">Belongs to the ankyrin SOCS box (ASB) family.</text>
</comment>
<dbReference type="GO" id="GO:0045732">
    <property type="term" value="P:positive regulation of protein catabolic process"/>
    <property type="evidence" value="ECO:0007669"/>
    <property type="project" value="TreeGrafter"/>
</dbReference>